<keyword evidence="4" id="KW-1185">Reference proteome</keyword>
<feature type="transmembrane region" description="Helical" evidence="2">
    <location>
        <begin position="455"/>
        <end position="473"/>
    </location>
</feature>
<feature type="transmembrane region" description="Helical" evidence="2">
    <location>
        <begin position="120"/>
        <end position="141"/>
    </location>
</feature>
<feature type="transmembrane region" description="Helical" evidence="2">
    <location>
        <begin position="550"/>
        <end position="570"/>
    </location>
</feature>
<evidence type="ECO:0000256" key="1">
    <source>
        <dbReference type="SAM" id="MobiDB-lite"/>
    </source>
</evidence>
<dbReference type="InterPro" id="IPR018580">
    <property type="entry name" value="Uncharacterised_YfhO"/>
</dbReference>
<dbReference type="OrthoDB" id="9815466at2"/>
<feature type="transmembrane region" description="Helical" evidence="2">
    <location>
        <begin position="161"/>
        <end position="181"/>
    </location>
</feature>
<dbReference type="AlphaFoldDB" id="A0A4V1QU12"/>
<feature type="transmembrane region" description="Helical" evidence="2">
    <location>
        <begin position="966"/>
        <end position="987"/>
    </location>
</feature>
<dbReference type="Pfam" id="PF09586">
    <property type="entry name" value="YfhO"/>
    <property type="match status" value="2"/>
</dbReference>
<proteinExistence type="predicted"/>
<dbReference type="PANTHER" id="PTHR38454:SF1">
    <property type="entry name" value="INTEGRAL MEMBRANE PROTEIN"/>
    <property type="match status" value="1"/>
</dbReference>
<feature type="transmembrane region" description="Helical" evidence="2">
    <location>
        <begin position="188"/>
        <end position="207"/>
    </location>
</feature>
<feature type="transmembrane region" description="Helical" evidence="2">
    <location>
        <begin position="423"/>
        <end position="443"/>
    </location>
</feature>
<evidence type="ECO:0008006" key="5">
    <source>
        <dbReference type="Google" id="ProtNLM"/>
    </source>
</evidence>
<gene>
    <name evidence="3" type="ORF">ET524_07605</name>
</gene>
<dbReference type="EMBL" id="SDPW01000001">
    <property type="protein sequence ID" value="RXZ54357.1"/>
    <property type="molecule type" value="Genomic_DNA"/>
</dbReference>
<evidence type="ECO:0000313" key="4">
    <source>
        <dbReference type="Proteomes" id="UP000293345"/>
    </source>
</evidence>
<feature type="compositionally biased region" description="Low complexity" evidence="1">
    <location>
        <begin position="502"/>
        <end position="525"/>
    </location>
</feature>
<evidence type="ECO:0000256" key="2">
    <source>
        <dbReference type="SAM" id="Phobius"/>
    </source>
</evidence>
<feature type="transmembrane region" description="Helical" evidence="2">
    <location>
        <begin position="361"/>
        <end position="382"/>
    </location>
</feature>
<accession>A0A4V1QU12</accession>
<evidence type="ECO:0000313" key="3">
    <source>
        <dbReference type="EMBL" id="RXZ54357.1"/>
    </source>
</evidence>
<feature type="transmembrane region" description="Helical" evidence="2">
    <location>
        <begin position="331"/>
        <end position="349"/>
    </location>
</feature>
<name>A0A4V1QU12_9ACTN</name>
<keyword evidence="2" id="KW-0812">Transmembrane</keyword>
<dbReference type="PANTHER" id="PTHR38454">
    <property type="entry name" value="INTEGRAL MEMBRANE PROTEIN-RELATED"/>
    <property type="match status" value="1"/>
</dbReference>
<feature type="transmembrane region" description="Helical" evidence="2">
    <location>
        <begin position="21"/>
        <end position="45"/>
    </location>
</feature>
<feature type="transmembrane region" description="Helical" evidence="2">
    <location>
        <begin position="213"/>
        <end position="242"/>
    </location>
</feature>
<keyword evidence="2" id="KW-1133">Transmembrane helix</keyword>
<sequence>MQLPITVSSDADREHLFAKTAAPYALAFLVPFVVVLAAFAASGIYPFGDVSVMLYDMPLQYVDYFGWFSDVLRGDADLLYSNAAGLGGGMFSLFSYYLASPFNLLAAFWQPEDMPKFFSVLYLLKIPACALTCLTLLRGRFLAPAAANLRGARRATVAAPWWQHGLLVALASTYALSGYVLGYASNIMWLDGVIMLPLAALGAYRLVQRRSCAGLFASCTAAVLFNWYTGYMVCLFSVLYFFCELARAEQLRGRRLATCVRFAATMLLAVGASLVLLLPTALSLLGGKGGGLVGLSSLVESLGLSHNPLAVPNLFCIGTLPGVNPHGNTPAIVISAFALVGLGVFFANGAVSKRAKLASGILFAVMASSLIFPVWTTVWSGFVVESSYTNRNGFAILLVLVLLAAEGMCRLGNLDRERRVRAIAWGGGVMTAVFAASIVATRVAKGTWLPSFKLAMLEIALLAGFTVLAAAIAHAGTTAAETHGGYATDAVSRKTSDGGKQGAAAQSVAKPAATAAQTDAQQDAAPRIADSKTPGANLASAAGPAASCRIASAVACAALAILLVGEQVYASYLQLTPCCYPVSGYANDVANMRAFYQQLPAQDAPCENGGIELTRVANAAPYWGSTKAYGPDNMALLLAYSTFDHYSSTQESRIQELLAALGYTKYSPVGTYYRSQNIVADALLGVTHIVDDSAPAAATLAGTETLRGAYNLYRNDLALPLGWGTTGQTSVEWEEGQPFESQNALLNAAADNAANVFAAPSVSENDSDGTCRTFTITPAIDGPVMLYAPTLCLLDLFYDNGIMCDVYVDGRFVQTVGRRGSFNEVTLGEGRAGQPMQVSIVPLGDDSFEIKHKDGTPADTQHDFWDVDASNLLQVVSVDVGSLSEQLSRIKAAGSFALTAYENGHIAATFNAAQDETLVISQPYENGWSVTVNGQPAELNPAYEGLMGVQVPAGENTIELRYLTPGLVPGAIVSIASVTLFGVWRAAAHKRSMGARQS</sequence>
<dbReference type="RefSeq" id="WP_129424648.1">
    <property type="nucleotide sequence ID" value="NZ_SDPW01000001.1"/>
</dbReference>
<comment type="caution">
    <text evidence="3">The sequence shown here is derived from an EMBL/GenBank/DDBJ whole genome shotgun (WGS) entry which is preliminary data.</text>
</comment>
<keyword evidence="2" id="KW-0472">Membrane</keyword>
<dbReference type="Proteomes" id="UP000293345">
    <property type="component" value="Unassembled WGS sequence"/>
</dbReference>
<feature type="transmembrane region" description="Helical" evidence="2">
    <location>
        <begin position="78"/>
        <end position="99"/>
    </location>
</feature>
<feature type="region of interest" description="Disordered" evidence="1">
    <location>
        <begin position="490"/>
        <end position="529"/>
    </location>
</feature>
<organism evidence="3 4">
    <name type="scientific">Senegalimassilia faecalis</name>
    <dbReference type="NCBI Taxonomy" id="2509433"/>
    <lineage>
        <taxon>Bacteria</taxon>
        <taxon>Bacillati</taxon>
        <taxon>Actinomycetota</taxon>
        <taxon>Coriobacteriia</taxon>
        <taxon>Coriobacteriales</taxon>
        <taxon>Coriobacteriaceae</taxon>
        <taxon>Senegalimassilia</taxon>
    </lineage>
</organism>
<reference evidence="3 4" key="1">
    <citation type="submission" date="2019-01" db="EMBL/GenBank/DDBJ databases">
        <title>Senegalimassilia sp. nov. KGMB04484 isolated human feces.</title>
        <authorList>
            <person name="Han K.-I."/>
            <person name="Kim J.-S."/>
            <person name="Lee K.C."/>
            <person name="Suh M.K."/>
            <person name="Eom M.K."/>
            <person name="Lee J.H."/>
            <person name="Park S.-H."/>
            <person name="Kang S.W."/>
            <person name="Park J.-E."/>
            <person name="Oh B.S."/>
            <person name="Yu S.Y."/>
            <person name="Choi S.-H."/>
            <person name="Lee D.H."/>
            <person name="Yoon H."/>
            <person name="Kim B.-Y."/>
            <person name="Lee J.H."/>
            <person name="Lee J.-S."/>
        </authorList>
    </citation>
    <scope>NUCLEOTIDE SEQUENCE [LARGE SCALE GENOMIC DNA]</scope>
    <source>
        <strain evidence="3 4">KGMB04484</strain>
    </source>
</reference>
<feature type="transmembrane region" description="Helical" evidence="2">
    <location>
        <begin position="394"/>
        <end position="411"/>
    </location>
</feature>
<protein>
    <recommendedName>
        <fullName evidence="5">YfhO family protein</fullName>
    </recommendedName>
</protein>
<feature type="transmembrane region" description="Helical" evidence="2">
    <location>
        <begin position="262"/>
        <end position="285"/>
    </location>
</feature>